<feature type="transmembrane region" description="Helical" evidence="1">
    <location>
        <begin position="152"/>
        <end position="172"/>
    </location>
</feature>
<feature type="transmembrane region" description="Helical" evidence="1">
    <location>
        <begin position="61"/>
        <end position="78"/>
    </location>
</feature>
<dbReference type="AlphaFoldDB" id="A0A1V9G6A3"/>
<dbReference type="Proteomes" id="UP000192796">
    <property type="component" value="Unassembled WGS sequence"/>
</dbReference>
<keyword evidence="1" id="KW-0812">Transmembrane</keyword>
<organism evidence="2 3">
    <name type="scientific">Niastella vici</name>
    <dbReference type="NCBI Taxonomy" id="1703345"/>
    <lineage>
        <taxon>Bacteria</taxon>
        <taxon>Pseudomonadati</taxon>
        <taxon>Bacteroidota</taxon>
        <taxon>Chitinophagia</taxon>
        <taxon>Chitinophagales</taxon>
        <taxon>Chitinophagaceae</taxon>
        <taxon>Niastella</taxon>
    </lineage>
</organism>
<feature type="transmembrane region" description="Helical" evidence="1">
    <location>
        <begin position="224"/>
        <end position="245"/>
    </location>
</feature>
<sequence length="251" mass="27788">MALFKSGNPVLNEDTFSKSYSYTDNQVMTVKGTLNKFGILFLLTLASAGYAWKMVYSGVDIITYMWVSVFGALGLALVTNFKREWSPYTAPAYALVKGFAIGGISAIYDFSFQKYAPNLISNALMITFGVVAAMFLLYKFNIIKATPLFKKVIITASLGIFFFYLIAIGLHFGGIDIPFLHEGSTFGIIFSLAVVSIAALRLILNFDLIENGANMGAPKYMEWFGAFGLLVTIVWLYLEILQLLAKLSKRN</sequence>
<dbReference type="PANTHER" id="PTHR41282:SF1">
    <property type="entry name" value="CONSERVED TRANSMEMBRANE PROTEIN-RELATED"/>
    <property type="match status" value="1"/>
</dbReference>
<feature type="transmembrane region" description="Helical" evidence="1">
    <location>
        <begin position="120"/>
        <end position="140"/>
    </location>
</feature>
<evidence type="ECO:0000313" key="2">
    <source>
        <dbReference type="EMBL" id="OQP66028.1"/>
    </source>
</evidence>
<dbReference type="PANTHER" id="PTHR41282">
    <property type="entry name" value="CONSERVED TRANSMEMBRANE PROTEIN-RELATED"/>
    <property type="match status" value="1"/>
</dbReference>
<evidence type="ECO:0000256" key="1">
    <source>
        <dbReference type="SAM" id="Phobius"/>
    </source>
</evidence>
<evidence type="ECO:0000313" key="3">
    <source>
        <dbReference type="Proteomes" id="UP000192796"/>
    </source>
</evidence>
<evidence type="ECO:0008006" key="4">
    <source>
        <dbReference type="Google" id="ProtNLM"/>
    </source>
</evidence>
<keyword evidence="1" id="KW-0472">Membrane</keyword>
<feature type="transmembrane region" description="Helical" evidence="1">
    <location>
        <begin position="90"/>
        <end position="108"/>
    </location>
</feature>
<name>A0A1V9G6A3_9BACT</name>
<accession>A0A1V9G6A3</accession>
<dbReference type="Pfam" id="PF12811">
    <property type="entry name" value="BaxI_1"/>
    <property type="match status" value="1"/>
</dbReference>
<feature type="transmembrane region" description="Helical" evidence="1">
    <location>
        <begin position="184"/>
        <end position="204"/>
    </location>
</feature>
<proteinExistence type="predicted"/>
<dbReference type="STRING" id="1703345.A3860_15695"/>
<dbReference type="RefSeq" id="WP_081145873.1">
    <property type="nucleotide sequence ID" value="NZ_LVYD01000013.1"/>
</dbReference>
<protein>
    <recommendedName>
        <fullName evidence="4">Bax inhibitor-1/YccA family protein</fullName>
    </recommendedName>
</protein>
<gene>
    <name evidence="2" type="ORF">A3860_15695</name>
</gene>
<keyword evidence="1" id="KW-1133">Transmembrane helix</keyword>
<feature type="transmembrane region" description="Helical" evidence="1">
    <location>
        <begin position="37"/>
        <end position="55"/>
    </location>
</feature>
<dbReference type="EMBL" id="LVYD01000013">
    <property type="protein sequence ID" value="OQP66028.1"/>
    <property type="molecule type" value="Genomic_DNA"/>
</dbReference>
<dbReference type="PIRSF" id="PIRSF009160">
    <property type="entry name" value="UCP009160"/>
    <property type="match status" value="1"/>
</dbReference>
<reference evidence="2 3" key="1">
    <citation type="submission" date="2016-03" db="EMBL/GenBank/DDBJ databases">
        <title>Niastella vici sp. nov., isolated from farmland soil.</title>
        <authorList>
            <person name="Chen L."/>
            <person name="Wang D."/>
            <person name="Yang S."/>
            <person name="Wang G."/>
        </authorList>
    </citation>
    <scope>NUCLEOTIDE SEQUENCE [LARGE SCALE GENOMIC DNA]</scope>
    <source>
        <strain evidence="2 3">DJ57</strain>
    </source>
</reference>
<comment type="caution">
    <text evidence="2">The sequence shown here is derived from an EMBL/GenBank/DDBJ whole genome shotgun (WGS) entry which is preliminary data.</text>
</comment>
<dbReference type="InterPro" id="IPR010539">
    <property type="entry name" value="BaxI_1-like"/>
</dbReference>
<keyword evidence="3" id="KW-1185">Reference proteome</keyword>